<evidence type="ECO:0000256" key="5">
    <source>
        <dbReference type="SAM" id="MobiDB-lite"/>
    </source>
</evidence>
<dbReference type="PIRSF" id="PIRSF006325">
    <property type="entry name" value="MeTrfase_bac"/>
    <property type="match status" value="1"/>
</dbReference>
<dbReference type="InterPro" id="IPR005271">
    <property type="entry name" value="CmoA"/>
</dbReference>
<reference evidence="7" key="1">
    <citation type="journal article" date="2020" name="J. ISSAAS">
        <title>Lactobacilli and other gastrointestinal microbiota of Peromyscus leucopus, reservoir host for agents of Lyme disease and other zoonoses in North America.</title>
        <authorList>
            <person name="Milovic A."/>
            <person name="Bassam K."/>
            <person name="Shao H."/>
            <person name="Chatzistamou I."/>
            <person name="Tufts D.M."/>
            <person name="Diuk-Wasser M."/>
            <person name="Barbour A.G."/>
        </authorList>
    </citation>
    <scope>NUCLEOTIDE SEQUENCE</scope>
    <source>
        <strain evidence="7">LL4</strain>
    </source>
</reference>
<proteinExistence type="inferred from homology"/>
<evidence type="ECO:0000259" key="6">
    <source>
        <dbReference type="Pfam" id="PF13649"/>
    </source>
</evidence>
<name>A0A650EMM8_9HELI</name>
<comment type="catalytic activity">
    <reaction evidence="3">
        <text>prephenate + S-adenosyl-L-methionine = carboxy-S-adenosyl-L-methionine + 3-phenylpyruvate + H2O</text>
        <dbReference type="Rhea" id="RHEA:51692"/>
        <dbReference type="ChEBI" id="CHEBI:15377"/>
        <dbReference type="ChEBI" id="CHEBI:18005"/>
        <dbReference type="ChEBI" id="CHEBI:29934"/>
        <dbReference type="ChEBI" id="CHEBI:59789"/>
        <dbReference type="ChEBI" id="CHEBI:134278"/>
    </reaction>
</comment>
<dbReference type="Gene3D" id="3.40.50.150">
    <property type="entry name" value="Vaccinia Virus protein VP39"/>
    <property type="match status" value="1"/>
</dbReference>
<dbReference type="GO" id="GO:0016743">
    <property type="term" value="F:carboxyl- or carbamoyltransferase activity"/>
    <property type="evidence" value="ECO:0007669"/>
    <property type="project" value="UniProtKB-UniRule"/>
</dbReference>
<feature type="domain" description="Methyltransferase" evidence="6">
    <location>
        <begin position="90"/>
        <end position="185"/>
    </location>
</feature>
<dbReference type="GO" id="GO:1904047">
    <property type="term" value="F:S-adenosyl-L-methionine binding"/>
    <property type="evidence" value="ECO:0007669"/>
    <property type="project" value="UniProtKB-UniRule"/>
</dbReference>
<keyword evidence="1 3" id="KW-0808">Transferase</keyword>
<feature type="binding site" evidence="3 4">
    <location>
        <position position="35"/>
    </location>
    <ligand>
        <name>S-adenosyl-L-methionine</name>
        <dbReference type="ChEBI" id="CHEBI:59789"/>
    </ligand>
</feature>
<feature type="binding site" evidence="3 4">
    <location>
        <begin position="118"/>
        <end position="119"/>
    </location>
    <ligand>
        <name>S-adenosyl-L-methionine</name>
        <dbReference type="ChEBI" id="CHEBI:59789"/>
    </ligand>
</feature>
<keyword evidence="2 3" id="KW-0949">S-adenosyl-L-methionine</keyword>
<dbReference type="HAMAP" id="MF_01589">
    <property type="entry name" value="Cx_SAM_synthase"/>
    <property type="match status" value="1"/>
</dbReference>
<evidence type="ECO:0000256" key="4">
    <source>
        <dbReference type="PIRSR" id="PIRSR006325-1"/>
    </source>
</evidence>
<organism evidence="7">
    <name type="scientific">uncultured Helicobacter sp</name>
    <dbReference type="NCBI Taxonomy" id="175537"/>
    <lineage>
        <taxon>Bacteria</taxon>
        <taxon>Pseudomonadati</taxon>
        <taxon>Campylobacterota</taxon>
        <taxon>Epsilonproteobacteria</taxon>
        <taxon>Campylobacterales</taxon>
        <taxon>Helicobacteraceae</taxon>
        <taxon>Helicobacter</taxon>
        <taxon>environmental samples</taxon>
    </lineage>
</organism>
<accession>A0A650EMM8</accession>
<feature type="compositionally biased region" description="Low complexity" evidence="5">
    <location>
        <begin position="68"/>
        <end position="85"/>
    </location>
</feature>
<dbReference type="AlphaFoldDB" id="A0A650EMM8"/>
<dbReference type="GO" id="GO:0002098">
    <property type="term" value="P:tRNA wobble uridine modification"/>
    <property type="evidence" value="ECO:0007669"/>
    <property type="project" value="InterPro"/>
</dbReference>
<dbReference type="PANTHER" id="PTHR43861:SF2">
    <property type="entry name" value="CARBOXY-S-ADENOSYL-L-METHIONINE SYNTHASE"/>
    <property type="match status" value="1"/>
</dbReference>
<dbReference type="CDD" id="cd02440">
    <property type="entry name" value="AdoMet_MTases"/>
    <property type="match status" value="1"/>
</dbReference>
<dbReference type="NCBIfam" id="TIGR00740">
    <property type="entry name" value="carboxy-S-adenosyl-L-methionine synthase CmoA"/>
    <property type="match status" value="1"/>
</dbReference>
<feature type="binding site" evidence="3">
    <location>
        <begin position="144"/>
        <end position="145"/>
    </location>
    <ligand>
        <name>S-adenosyl-L-methionine</name>
        <dbReference type="ChEBI" id="CHEBI:59789"/>
    </ligand>
</feature>
<dbReference type="EMBL" id="MN577569">
    <property type="protein sequence ID" value="QGT50408.1"/>
    <property type="molecule type" value="Genomic_DNA"/>
</dbReference>
<dbReference type="InterPro" id="IPR041698">
    <property type="entry name" value="Methyltransf_25"/>
</dbReference>
<comment type="function">
    <text evidence="3">Catalyzes the conversion of S-adenosyl-L-methionine (SAM) to carboxy-S-adenosyl-L-methionine (Cx-SAM).</text>
</comment>
<dbReference type="SUPFAM" id="SSF53335">
    <property type="entry name" value="S-adenosyl-L-methionine-dependent methyltransferases"/>
    <property type="match status" value="1"/>
</dbReference>
<evidence type="ECO:0000256" key="3">
    <source>
        <dbReference type="HAMAP-Rule" id="MF_01589"/>
    </source>
</evidence>
<sequence length="270" mass="30711">MKDRIFTQDVGKQFEFDAQVASVFDDMLERSIPHYKEVLGLIVDFCSYNLQTPHRESQHLDVTESAESHTNNSQTSQDSQSLDSSNSPLIYDLGSSTGTTLLALSQTLPLHTRFIGIDNSQAMVDKASLKAQAYEAKIDFVCADLLEYNFLPSQVVIANYILQFIRPIQRAALLQKIYHSLRDGGILIISEKMISHHRILDHQMIERYLRYKSEQGGYSQTEISKKREALENVLVPFSLEENMALLKQTGFEGIEVLFKWVNFGTIIAKK</sequence>
<feature type="binding site" evidence="3 4">
    <location>
        <position position="159"/>
    </location>
    <ligand>
        <name>S-adenosyl-L-methionine</name>
        <dbReference type="ChEBI" id="CHEBI:59789"/>
    </ligand>
</feature>
<dbReference type="InterPro" id="IPR029063">
    <property type="entry name" value="SAM-dependent_MTases_sf"/>
</dbReference>
<evidence type="ECO:0000256" key="2">
    <source>
        <dbReference type="ARBA" id="ARBA00022691"/>
    </source>
</evidence>
<protein>
    <recommendedName>
        <fullName evidence="3">Carboxy-S-adenosyl-L-methionine synthase</fullName>
        <shortName evidence="3">Cx-SAM synthase</shortName>
        <ecNumber evidence="3">2.1.3.-</ecNumber>
    </recommendedName>
</protein>
<dbReference type="Pfam" id="PF13649">
    <property type="entry name" value="Methyltransf_25"/>
    <property type="match status" value="1"/>
</dbReference>
<evidence type="ECO:0000313" key="7">
    <source>
        <dbReference type="EMBL" id="QGT50408.1"/>
    </source>
</evidence>
<comment type="similarity">
    <text evidence="3">Belongs to the class I-like SAM-binding methyltransferase superfamily. Cx-SAM synthase family.</text>
</comment>
<feature type="region of interest" description="Disordered" evidence="5">
    <location>
        <begin position="57"/>
        <end position="85"/>
    </location>
</feature>
<dbReference type="PANTHER" id="PTHR43861">
    <property type="entry name" value="TRANS-ACONITATE 2-METHYLTRANSFERASE-RELATED"/>
    <property type="match status" value="1"/>
</dbReference>
<evidence type="ECO:0000256" key="1">
    <source>
        <dbReference type="ARBA" id="ARBA00022679"/>
    </source>
</evidence>
<dbReference type="EC" id="2.1.3.-" evidence="3"/>
<feature type="binding site" evidence="3">
    <location>
        <position position="227"/>
    </location>
    <ligand>
        <name>S-adenosyl-L-methionine</name>
        <dbReference type="ChEBI" id="CHEBI:59789"/>
    </ligand>
</feature>
<gene>
    <name evidence="3 7" type="primary">cmoA</name>
    <name evidence="7" type="ORF">Helico5904_0800</name>
</gene>
<feature type="binding site" evidence="3 4">
    <location>
        <begin position="94"/>
        <end position="96"/>
    </location>
    <ligand>
        <name>S-adenosyl-L-methionine</name>
        <dbReference type="ChEBI" id="CHEBI:59789"/>
    </ligand>
</feature>